<dbReference type="CDD" id="cd03444">
    <property type="entry name" value="Thioesterase_II_repeat1"/>
    <property type="match status" value="1"/>
</dbReference>
<feature type="domain" description="Acyl-CoA thioesterase-like N-terminal HotDog" evidence="4">
    <location>
        <begin position="30"/>
        <end position="109"/>
    </location>
</feature>
<dbReference type="InterPro" id="IPR049449">
    <property type="entry name" value="TesB_ACOT8-like_N"/>
</dbReference>
<keyword evidence="2" id="KW-0378">Hydrolase</keyword>
<dbReference type="PANTHER" id="PTHR11066:SF34">
    <property type="entry name" value="ACYL-COENZYME A THIOESTERASE 8"/>
    <property type="match status" value="1"/>
</dbReference>
<evidence type="ECO:0000259" key="4">
    <source>
        <dbReference type="Pfam" id="PF13622"/>
    </source>
</evidence>
<dbReference type="GO" id="GO:0009062">
    <property type="term" value="P:fatty acid catabolic process"/>
    <property type="evidence" value="ECO:0007669"/>
    <property type="project" value="TreeGrafter"/>
</dbReference>
<name>A0A520S2D3_9GAMM</name>
<evidence type="ECO:0000313" key="6">
    <source>
        <dbReference type="Proteomes" id="UP000316199"/>
    </source>
</evidence>
<evidence type="ECO:0000256" key="1">
    <source>
        <dbReference type="ARBA" id="ARBA00006538"/>
    </source>
</evidence>
<gene>
    <name evidence="5" type="ORF">EVA68_03570</name>
</gene>
<dbReference type="InterPro" id="IPR029069">
    <property type="entry name" value="HotDog_dom_sf"/>
</dbReference>
<dbReference type="CDD" id="cd03445">
    <property type="entry name" value="Thioesterase_II_repeat2"/>
    <property type="match status" value="1"/>
</dbReference>
<accession>A0A520S2D3</accession>
<dbReference type="Pfam" id="PF02551">
    <property type="entry name" value="Acyl_CoA_thio"/>
    <property type="match status" value="1"/>
</dbReference>
<evidence type="ECO:0000259" key="3">
    <source>
        <dbReference type="Pfam" id="PF02551"/>
    </source>
</evidence>
<dbReference type="InterPro" id="IPR042171">
    <property type="entry name" value="Acyl-CoA_hotdog"/>
</dbReference>
<dbReference type="Pfam" id="PF13622">
    <property type="entry name" value="4HBT_3"/>
    <property type="match status" value="1"/>
</dbReference>
<dbReference type="PANTHER" id="PTHR11066">
    <property type="entry name" value="ACYL-COA THIOESTERASE"/>
    <property type="match status" value="1"/>
</dbReference>
<dbReference type="Proteomes" id="UP000316199">
    <property type="component" value="Unassembled WGS sequence"/>
</dbReference>
<dbReference type="EMBL" id="SHAG01000009">
    <property type="protein sequence ID" value="RZO76632.1"/>
    <property type="molecule type" value="Genomic_DNA"/>
</dbReference>
<dbReference type="Gene3D" id="2.40.160.210">
    <property type="entry name" value="Acyl-CoA thioesterase, double hotdog domain"/>
    <property type="match status" value="1"/>
</dbReference>
<dbReference type="GO" id="GO:0006637">
    <property type="term" value="P:acyl-CoA metabolic process"/>
    <property type="evidence" value="ECO:0007669"/>
    <property type="project" value="InterPro"/>
</dbReference>
<evidence type="ECO:0000313" key="5">
    <source>
        <dbReference type="EMBL" id="RZO76632.1"/>
    </source>
</evidence>
<proteinExistence type="inferred from homology"/>
<dbReference type="GO" id="GO:0047617">
    <property type="term" value="F:fatty acyl-CoA hydrolase activity"/>
    <property type="evidence" value="ECO:0007669"/>
    <property type="project" value="InterPro"/>
</dbReference>
<protein>
    <submittedName>
        <fullName evidence="5">Acyl-CoA thioesterase II</fullName>
    </submittedName>
</protein>
<comment type="caution">
    <text evidence="5">The sequence shown here is derived from an EMBL/GenBank/DDBJ whole genome shotgun (WGS) entry which is preliminary data.</text>
</comment>
<sequence>MEEQISDLSRVLDLETIEVNIYRGKNEYRQNKRLFGGQVLAQALSAAYRTVESERVCHSLHGYFLRPGDTEHQVIYQVDPIRTGQSFTTRRIKAIQKGEAIFSMDASFQIIEDGLSHQIDLDMVLPRAEELEDDHEVAKQKGKATHWSHRKRPFEIRTIKNIKGNRGASWIRYRHETLSKGDPQHQLLLSYASDMGLISTAMIPHKMSPSQNMQIASLDHAIWFHRPFSVSDWILFLRETPAAGGARGFTRGSFYSAEGEILASVMQEGLIRVRQDST</sequence>
<evidence type="ECO:0000256" key="2">
    <source>
        <dbReference type="ARBA" id="ARBA00022801"/>
    </source>
</evidence>
<dbReference type="SUPFAM" id="SSF54637">
    <property type="entry name" value="Thioesterase/thiol ester dehydrase-isomerase"/>
    <property type="match status" value="2"/>
</dbReference>
<dbReference type="InterPro" id="IPR003703">
    <property type="entry name" value="Acyl_CoA_thio"/>
</dbReference>
<reference evidence="5 6" key="1">
    <citation type="submission" date="2019-02" db="EMBL/GenBank/DDBJ databases">
        <title>Prokaryotic population dynamics and viral predation in marine succession experiment using metagenomics: the confinement effect.</title>
        <authorList>
            <person name="Haro-Moreno J.M."/>
            <person name="Rodriguez-Valera F."/>
            <person name="Lopez-Perez M."/>
        </authorList>
    </citation>
    <scope>NUCLEOTIDE SEQUENCE [LARGE SCALE GENOMIC DNA]</scope>
    <source>
        <strain evidence="5">MED-G157</strain>
    </source>
</reference>
<organism evidence="5 6">
    <name type="scientific">OM182 bacterium</name>
    <dbReference type="NCBI Taxonomy" id="2510334"/>
    <lineage>
        <taxon>Bacteria</taxon>
        <taxon>Pseudomonadati</taxon>
        <taxon>Pseudomonadota</taxon>
        <taxon>Gammaproteobacteria</taxon>
        <taxon>OMG group</taxon>
        <taxon>OM182 clade</taxon>
    </lineage>
</organism>
<dbReference type="InterPro" id="IPR025652">
    <property type="entry name" value="TesB_C"/>
</dbReference>
<comment type="similarity">
    <text evidence="1">Belongs to the C/M/P thioester hydrolase family.</text>
</comment>
<feature type="domain" description="Acyl-CoA thioesterase 2 C-terminal" evidence="3">
    <location>
        <begin position="157"/>
        <end position="270"/>
    </location>
</feature>
<dbReference type="AlphaFoldDB" id="A0A520S2D3"/>
<dbReference type="GO" id="GO:0005829">
    <property type="term" value="C:cytosol"/>
    <property type="evidence" value="ECO:0007669"/>
    <property type="project" value="TreeGrafter"/>
</dbReference>